<comment type="caution">
    <text evidence="4">Lacks conserved residue(s) required for the propagation of feature annotation.</text>
</comment>
<accession>A0A0C2HG28</accession>
<protein>
    <recommendedName>
        <fullName evidence="5">PNPLA domain-containing protein</fullName>
    </recommendedName>
</protein>
<dbReference type="InterPro" id="IPR050301">
    <property type="entry name" value="NTE"/>
</dbReference>
<dbReference type="PANTHER" id="PTHR14226">
    <property type="entry name" value="NEUROPATHY TARGET ESTERASE/SWISS CHEESE D.MELANOGASTER"/>
    <property type="match status" value="1"/>
</dbReference>
<evidence type="ECO:0000313" key="7">
    <source>
        <dbReference type="Proteomes" id="UP000035068"/>
    </source>
</evidence>
<feature type="short sequence motif" description="GXSXG" evidence="4">
    <location>
        <begin position="48"/>
        <end position="52"/>
    </location>
</feature>
<evidence type="ECO:0000313" key="6">
    <source>
        <dbReference type="EMBL" id="KIH75901.1"/>
    </source>
</evidence>
<name>A0A0C2HG28_9BACT</name>
<keyword evidence="1 4" id="KW-0378">Hydrolase</keyword>
<comment type="caution">
    <text evidence="6">The sequence shown here is derived from an EMBL/GenBank/DDBJ whole genome shotgun (WGS) entry which is preliminary data.</text>
</comment>
<dbReference type="InterPro" id="IPR002641">
    <property type="entry name" value="PNPLA_dom"/>
</dbReference>
<evidence type="ECO:0000256" key="1">
    <source>
        <dbReference type="ARBA" id="ARBA00022801"/>
    </source>
</evidence>
<feature type="domain" description="PNPLA" evidence="5">
    <location>
        <begin position="11"/>
        <end position="233"/>
    </location>
</feature>
<proteinExistence type="predicted"/>
<keyword evidence="3 4" id="KW-0443">Lipid metabolism</keyword>
<keyword evidence="7" id="KW-1185">Reference proteome</keyword>
<dbReference type="Gene3D" id="3.40.1090.10">
    <property type="entry name" value="Cytosolic phospholipase A2 catalytic domain"/>
    <property type="match status" value="1"/>
</dbReference>
<dbReference type="Pfam" id="PF01734">
    <property type="entry name" value="Patatin"/>
    <property type="match status" value="1"/>
</dbReference>
<evidence type="ECO:0000256" key="4">
    <source>
        <dbReference type="PROSITE-ProRule" id="PRU01161"/>
    </source>
</evidence>
<dbReference type="InterPro" id="IPR016035">
    <property type="entry name" value="Acyl_Trfase/lysoPLipase"/>
</dbReference>
<dbReference type="Proteomes" id="UP000035068">
    <property type="component" value="Unassembled WGS sequence"/>
</dbReference>
<gene>
    <name evidence="6" type="ORF">GFER_13305</name>
</gene>
<reference evidence="6 7" key="1">
    <citation type="submission" date="2014-12" db="EMBL/GenBank/DDBJ databases">
        <title>Genomes of Geoalkalibacter ferrihydriticus and Geoalkalibacter subterraneus, two haloalkaliphilic metal-reducing members of the Geobacteraceae.</title>
        <authorList>
            <person name="Badalamenti J.P."/>
            <person name="Torres C.I."/>
            <person name="Krajmalnik-Brown R."/>
            <person name="Bond D.R."/>
        </authorList>
    </citation>
    <scope>NUCLEOTIDE SEQUENCE [LARGE SCALE GENOMIC DNA]</scope>
    <source>
        <strain evidence="6 7">DSM 17813</strain>
    </source>
</reference>
<dbReference type="GO" id="GO:0016042">
    <property type="term" value="P:lipid catabolic process"/>
    <property type="evidence" value="ECO:0007669"/>
    <property type="project" value="UniProtKB-UniRule"/>
</dbReference>
<evidence type="ECO:0000259" key="5">
    <source>
        <dbReference type="PROSITE" id="PS51635"/>
    </source>
</evidence>
<dbReference type="AlphaFoldDB" id="A0A0C2HG28"/>
<keyword evidence="2 4" id="KW-0442">Lipid degradation</keyword>
<feature type="active site" description="Proton acceptor" evidence="4">
    <location>
        <position position="218"/>
    </location>
</feature>
<dbReference type="SUPFAM" id="SSF52151">
    <property type="entry name" value="FabD/lysophospholipase-like"/>
    <property type="match status" value="1"/>
</dbReference>
<evidence type="ECO:0000256" key="2">
    <source>
        <dbReference type="ARBA" id="ARBA00022963"/>
    </source>
</evidence>
<dbReference type="RefSeq" id="WP_040100211.1">
    <property type="nucleotide sequence ID" value="NZ_JWJD01000006.1"/>
</dbReference>
<dbReference type="GO" id="GO:0016787">
    <property type="term" value="F:hydrolase activity"/>
    <property type="evidence" value="ECO:0007669"/>
    <property type="project" value="UniProtKB-UniRule"/>
</dbReference>
<evidence type="ECO:0000256" key="3">
    <source>
        <dbReference type="ARBA" id="ARBA00023098"/>
    </source>
</evidence>
<dbReference type="PROSITE" id="PS51635">
    <property type="entry name" value="PNPLA"/>
    <property type="match status" value="1"/>
</dbReference>
<dbReference type="EMBL" id="JWJD01000006">
    <property type="protein sequence ID" value="KIH75901.1"/>
    <property type="molecule type" value="Genomic_DNA"/>
</dbReference>
<dbReference type="PANTHER" id="PTHR14226:SF57">
    <property type="entry name" value="BLR7027 PROTEIN"/>
    <property type="match status" value="1"/>
</dbReference>
<sequence length="377" mass="42891">MARARSKTALILAGGGIMGASYEIGCLTALERLFAPGFSVRRFDTYIGVSAGSVIATLIASRIAPAALFESIARNERQVFNFQRSDIYRVEYRRLLGAWWNLTRDLLSIFRSYRRRRQRFFSSELIHILQEQFPSGLFSLEPMQQYLCEAFRQEQVRDQFRLIRPELFIPAIDVDSGERVVFGEENWRDLHVCQAITASCAIPAFFRPYKIGERFFIDGSVGQVAHVDIAIAHGAQLVVIINPLVPMLNDRSHGCLPSLSYGRCSSIAELGISYVWDQAQRIDDRLKLSMSLDLLRRNYPDVDILLIEPDPKESLFFLQNPMSFEARCQVMTHGYHLTLAHLMHKFHETQAIFDRHGIACTAEHLKRSPPGKPAPAT</sequence>
<feature type="active site" description="Nucleophile" evidence="4">
    <location>
        <position position="50"/>
    </location>
</feature>
<organism evidence="6 7">
    <name type="scientific">Geoalkalibacter ferrihydriticus DSM 17813</name>
    <dbReference type="NCBI Taxonomy" id="1121915"/>
    <lineage>
        <taxon>Bacteria</taxon>
        <taxon>Pseudomonadati</taxon>
        <taxon>Thermodesulfobacteriota</taxon>
        <taxon>Desulfuromonadia</taxon>
        <taxon>Desulfuromonadales</taxon>
        <taxon>Geoalkalibacteraceae</taxon>
        <taxon>Geoalkalibacter</taxon>
    </lineage>
</organism>